<organism evidence="2 3">
    <name type="scientific">Flavobacterium aquatile LMG 4008 = ATCC 11947</name>
    <dbReference type="NCBI Taxonomy" id="1453498"/>
    <lineage>
        <taxon>Bacteria</taxon>
        <taxon>Pseudomonadati</taxon>
        <taxon>Bacteroidota</taxon>
        <taxon>Flavobacteriia</taxon>
        <taxon>Flavobacteriales</taxon>
        <taxon>Flavobacteriaceae</taxon>
        <taxon>Flavobacterium</taxon>
    </lineage>
</organism>
<keyword evidence="1" id="KW-0472">Membrane</keyword>
<keyword evidence="1" id="KW-1133">Transmembrane helix</keyword>
<dbReference type="Proteomes" id="UP000029554">
    <property type="component" value="Unassembled WGS sequence"/>
</dbReference>
<feature type="transmembrane region" description="Helical" evidence="1">
    <location>
        <begin position="46"/>
        <end position="63"/>
    </location>
</feature>
<keyword evidence="3" id="KW-1185">Reference proteome</keyword>
<sequence length="92" mass="10707">MNVTGITGINKTVGWAWDITSYIIPLSIIYFSTYLTLYLLKIKTNLIFSILSIVLLLICFKFYSLIFILFISSILLFLSNCIYSIYLKFKKK</sequence>
<dbReference type="eggNOG" id="ENOG502ZYKK">
    <property type="taxonomic scope" value="Bacteria"/>
</dbReference>
<dbReference type="EMBL" id="JRHH01000002">
    <property type="protein sequence ID" value="KGD69152.1"/>
    <property type="molecule type" value="Genomic_DNA"/>
</dbReference>
<feature type="transmembrane region" description="Helical" evidence="1">
    <location>
        <begin position="19"/>
        <end position="39"/>
    </location>
</feature>
<evidence type="ECO:0000313" key="3">
    <source>
        <dbReference type="Proteomes" id="UP000029554"/>
    </source>
</evidence>
<evidence type="ECO:0000256" key="1">
    <source>
        <dbReference type="SAM" id="Phobius"/>
    </source>
</evidence>
<feature type="transmembrane region" description="Helical" evidence="1">
    <location>
        <begin position="69"/>
        <end position="87"/>
    </location>
</feature>
<dbReference type="STRING" id="1453498.LG45_05840"/>
<comment type="caution">
    <text evidence="2">The sequence shown here is derived from an EMBL/GenBank/DDBJ whole genome shotgun (WGS) entry which is preliminary data.</text>
</comment>
<name>A0A095SX78_9FLAO</name>
<gene>
    <name evidence="2" type="ORF">LG45_05840</name>
</gene>
<protein>
    <submittedName>
        <fullName evidence="2">Uncharacterized protein</fullName>
    </submittedName>
</protein>
<proteinExistence type="predicted"/>
<dbReference type="AlphaFoldDB" id="A0A095SX78"/>
<keyword evidence="1" id="KW-0812">Transmembrane</keyword>
<accession>A0A095SX78</accession>
<evidence type="ECO:0000313" key="2">
    <source>
        <dbReference type="EMBL" id="KGD69152.1"/>
    </source>
</evidence>
<reference evidence="2 3" key="1">
    <citation type="submission" date="2014-09" db="EMBL/GenBank/DDBJ databases">
        <title>Whole Genome Shotgun of Flavobacterium aquatile LMG 4008.</title>
        <authorList>
            <person name="Gale A.N."/>
            <person name="Pipes S.E."/>
            <person name="Newman J.D."/>
        </authorList>
    </citation>
    <scope>NUCLEOTIDE SEQUENCE [LARGE SCALE GENOMIC DNA]</scope>
    <source>
        <strain evidence="2 3">LMG 4008</strain>
    </source>
</reference>